<proteinExistence type="predicted"/>
<name>A0A080Z2A5_PHYNI</name>
<dbReference type="EMBL" id="ANJA01003888">
    <property type="protein sequence ID" value="ETO60766.1"/>
    <property type="molecule type" value="Genomic_DNA"/>
</dbReference>
<organism evidence="1 2">
    <name type="scientific">Phytophthora nicotianae P1976</name>
    <dbReference type="NCBI Taxonomy" id="1317066"/>
    <lineage>
        <taxon>Eukaryota</taxon>
        <taxon>Sar</taxon>
        <taxon>Stramenopiles</taxon>
        <taxon>Oomycota</taxon>
        <taxon>Peronosporomycetes</taxon>
        <taxon>Peronosporales</taxon>
        <taxon>Peronosporaceae</taxon>
        <taxon>Phytophthora</taxon>
    </lineage>
</organism>
<gene>
    <name evidence="1" type="ORF">F444_21102</name>
</gene>
<dbReference type="Proteomes" id="UP000028582">
    <property type="component" value="Unassembled WGS sequence"/>
</dbReference>
<accession>A0A080Z2A5</accession>
<evidence type="ECO:0000313" key="1">
    <source>
        <dbReference type="EMBL" id="ETO60766.1"/>
    </source>
</evidence>
<dbReference type="AlphaFoldDB" id="A0A080Z2A5"/>
<reference evidence="1 2" key="1">
    <citation type="submission" date="2013-11" db="EMBL/GenBank/DDBJ databases">
        <title>The Genome Sequence of Phytophthora parasitica P1976.</title>
        <authorList>
            <consortium name="The Broad Institute Genomics Platform"/>
            <person name="Russ C."/>
            <person name="Tyler B."/>
            <person name="Panabieres F."/>
            <person name="Shan W."/>
            <person name="Tripathy S."/>
            <person name="Grunwald N."/>
            <person name="Machado M."/>
            <person name="Johnson C.S."/>
            <person name="Walker B."/>
            <person name="Young S."/>
            <person name="Zeng Q."/>
            <person name="Gargeya S."/>
            <person name="Fitzgerald M."/>
            <person name="Haas B."/>
            <person name="Abouelleil A."/>
            <person name="Allen A.W."/>
            <person name="Alvarado L."/>
            <person name="Arachchi H.M."/>
            <person name="Berlin A.M."/>
            <person name="Chapman S.B."/>
            <person name="Gainer-Dewar J."/>
            <person name="Goldberg J."/>
            <person name="Griggs A."/>
            <person name="Gujja S."/>
            <person name="Hansen M."/>
            <person name="Howarth C."/>
            <person name="Imamovic A."/>
            <person name="Ireland A."/>
            <person name="Larimer J."/>
            <person name="McCowan C."/>
            <person name="Murphy C."/>
            <person name="Pearson M."/>
            <person name="Poon T.W."/>
            <person name="Priest M."/>
            <person name="Roberts A."/>
            <person name="Saif S."/>
            <person name="Shea T."/>
            <person name="Sisk P."/>
            <person name="Sykes S."/>
            <person name="Wortman J."/>
            <person name="Nusbaum C."/>
            <person name="Birren B."/>
        </authorList>
    </citation>
    <scope>NUCLEOTIDE SEQUENCE [LARGE SCALE GENOMIC DNA]</scope>
    <source>
        <strain evidence="1 2">P1976</strain>
    </source>
</reference>
<sequence length="47" mass="5431">MSGNHLDDAIIKSNKYYASLSATELVQHPDYKYLQLFESLQTNAKRK</sequence>
<protein>
    <submittedName>
        <fullName evidence="1">Uncharacterized protein</fullName>
    </submittedName>
</protein>
<evidence type="ECO:0000313" key="2">
    <source>
        <dbReference type="Proteomes" id="UP000028582"/>
    </source>
</evidence>
<comment type="caution">
    <text evidence="1">The sequence shown here is derived from an EMBL/GenBank/DDBJ whole genome shotgun (WGS) entry which is preliminary data.</text>
</comment>